<dbReference type="Proteomes" id="UP000030014">
    <property type="component" value="Unassembled WGS sequence"/>
</dbReference>
<dbReference type="RefSeq" id="WP_039257957.1">
    <property type="nucleotide sequence ID" value="NZ_JDRY01000039.1"/>
</dbReference>
<evidence type="ECO:0000313" key="3">
    <source>
        <dbReference type="EMBL" id="KGM99102.1"/>
    </source>
</evidence>
<comment type="caution">
    <text evidence="3">The sequence shown here is derived from an EMBL/GenBank/DDBJ whole genome shotgun (WGS) entry which is preliminary data.</text>
</comment>
<evidence type="ECO:0000259" key="1">
    <source>
        <dbReference type="Pfam" id="PF01368"/>
    </source>
</evidence>
<dbReference type="Pfam" id="PF02272">
    <property type="entry name" value="DHHA1"/>
    <property type="match status" value="1"/>
</dbReference>
<dbReference type="AlphaFoldDB" id="A0A0A0IDR7"/>
<protein>
    <submittedName>
        <fullName evidence="3">1-pyrroline-5-carboxylate dehydrogenase</fullName>
    </submittedName>
</protein>
<organism evidence="3 4">
    <name type="scientific">Clostridium botulinum C/D str. DC5</name>
    <dbReference type="NCBI Taxonomy" id="1443128"/>
    <lineage>
        <taxon>Bacteria</taxon>
        <taxon>Bacillati</taxon>
        <taxon>Bacillota</taxon>
        <taxon>Clostridia</taxon>
        <taxon>Eubacteriales</taxon>
        <taxon>Clostridiaceae</taxon>
        <taxon>Clostridium</taxon>
    </lineage>
</organism>
<dbReference type="InterPro" id="IPR001667">
    <property type="entry name" value="DDH_dom"/>
</dbReference>
<dbReference type="InterPro" id="IPR003156">
    <property type="entry name" value="DHHA1_dom"/>
</dbReference>
<gene>
    <name evidence="3" type="ORF">Z955_08950</name>
</gene>
<dbReference type="Gene3D" id="3.90.1640.10">
    <property type="entry name" value="inorganic pyrophosphatase (n-terminal core)"/>
    <property type="match status" value="1"/>
</dbReference>
<dbReference type="PANTHER" id="PTHR47618:SF1">
    <property type="entry name" value="BIFUNCTIONAL OLIGORIBONUCLEASE AND PAP PHOSPHATASE NRNA"/>
    <property type="match status" value="1"/>
</dbReference>
<dbReference type="EMBL" id="JDRY01000039">
    <property type="protein sequence ID" value="KGM99102.1"/>
    <property type="molecule type" value="Genomic_DNA"/>
</dbReference>
<accession>A0A0A0IDR7</accession>
<sequence>MIIDSIITSIKESKKIGITCHVSPDGDSIGSSLALMQGLLKLGKETYVISKEDLPETFKFLPYSKEISTSIGEVLPNTDTIIVVDCGNVERINFYDDINARNYKLINIDHHLSNDYYGDVNYVDSKAAAVAEIIYELLNLLQVPLDKNICSCLYTSLVTDTGSFRHSNTTKRTHEIAGDLISYGIDFSEIHRNIFENMKFNNLKLHGKIIENMYMKLNDKVCIMNLTQSMLEEFDVEKGDTSDVINIGTKIGSVEVAILFKEADNGTKVSLRSKNIVDVRRIAELFNGGGHIRAAGFFSEKKLQEIKEILLREIEKELI</sequence>
<name>A0A0A0IDR7_CLOBO</name>
<dbReference type="GO" id="GO:0003676">
    <property type="term" value="F:nucleic acid binding"/>
    <property type="evidence" value="ECO:0007669"/>
    <property type="project" value="InterPro"/>
</dbReference>
<feature type="domain" description="DDH" evidence="1">
    <location>
        <begin position="15"/>
        <end position="155"/>
    </location>
</feature>
<proteinExistence type="predicted"/>
<evidence type="ECO:0000313" key="4">
    <source>
        <dbReference type="Proteomes" id="UP000030014"/>
    </source>
</evidence>
<dbReference type="InterPro" id="IPR051319">
    <property type="entry name" value="Oligoribo/pAp-PDE_c-di-AMP_PDE"/>
</dbReference>
<dbReference type="SUPFAM" id="SSF64182">
    <property type="entry name" value="DHH phosphoesterases"/>
    <property type="match status" value="1"/>
</dbReference>
<reference evidence="3 4" key="1">
    <citation type="submission" date="2014-01" db="EMBL/GenBank/DDBJ databases">
        <title>Plasmidome dynamics in the species complex Clostridium novyi sensu lato converts strains of independent lineages into distinctly different pathogens.</title>
        <authorList>
            <person name="Skarin H."/>
            <person name="Segerman B."/>
        </authorList>
    </citation>
    <scope>NUCLEOTIDE SEQUENCE [LARGE SCALE GENOMIC DNA]</scope>
    <source>
        <strain evidence="3 4">DC5</strain>
    </source>
</reference>
<dbReference type="Pfam" id="PF01368">
    <property type="entry name" value="DHH"/>
    <property type="match status" value="1"/>
</dbReference>
<feature type="domain" description="DHHA1" evidence="2">
    <location>
        <begin position="226"/>
        <end position="314"/>
    </location>
</feature>
<evidence type="ECO:0000259" key="2">
    <source>
        <dbReference type="Pfam" id="PF02272"/>
    </source>
</evidence>
<dbReference type="PANTHER" id="PTHR47618">
    <property type="entry name" value="BIFUNCTIONAL OLIGORIBONUCLEASE AND PAP PHOSPHATASE NRNA"/>
    <property type="match status" value="1"/>
</dbReference>
<dbReference type="InterPro" id="IPR038763">
    <property type="entry name" value="DHH_sf"/>
</dbReference>
<dbReference type="Gene3D" id="3.10.310.30">
    <property type="match status" value="1"/>
</dbReference>